<comment type="caution">
    <text evidence="1">The sequence shown here is derived from an EMBL/GenBank/DDBJ whole genome shotgun (WGS) entry which is preliminary data.</text>
</comment>
<dbReference type="NCBIfam" id="NF038174">
    <property type="entry name" value="maturase_GoxB"/>
    <property type="match status" value="1"/>
</dbReference>
<dbReference type="GO" id="GO:0004497">
    <property type="term" value="F:monooxygenase activity"/>
    <property type="evidence" value="ECO:0007669"/>
    <property type="project" value="InterPro"/>
</dbReference>
<dbReference type="PRINTS" id="PR00420">
    <property type="entry name" value="RNGMNOXGNASE"/>
</dbReference>
<evidence type="ECO:0008006" key="3">
    <source>
        <dbReference type="Google" id="ProtNLM"/>
    </source>
</evidence>
<sequence>MTVQATAQEPGDVAVLGGGIAGAAACVALARLGHAPLWIAPAKPAADRIGETLAPAARTILADLGLATLLDSPHHRPANAVYSAWGSDRLTERSGMLHLEGPGLVLDRPAFEAQMRAAALEAGAQPIDSAVNTVERAAGSWALTLADGQRRTARFLIDCTGRAGMLARRLAAHRLAAHRRADRLVCAHAFLRQRDNEVEPTPATLIEAVADGWWYATLLPDRRLALAYFSDPDLLPRGLSRDADSWRRLAATTLYIRQWLDSAGYSPDTPPALASAGTTWLEPAAEGAAGTGWAAAGDAAAAFDPLSSHGITTALWSARAAARAAGSALRGDIEPLAAYADAVARGVADFRRQHLMLHARETRFADRPFWQRRNGGGYAAAQQAASVANHS</sequence>
<dbReference type="Gene3D" id="3.50.50.60">
    <property type="entry name" value="FAD/NAD(P)-binding domain"/>
    <property type="match status" value="1"/>
</dbReference>
<dbReference type="AlphaFoldDB" id="A0A154W540"/>
<dbReference type="SUPFAM" id="SSF51905">
    <property type="entry name" value="FAD/NAD(P)-binding domain"/>
    <property type="match status" value="1"/>
</dbReference>
<reference evidence="1 2" key="1">
    <citation type="submission" date="2015-12" db="EMBL/GenBank/DDBJ databases">
        <title>Genome sequence of Oceanibaculum pacificum MCCC 1A02656.</title>
        <authorList>
            <person name="Lu L."/>
            <person name="Lai Q."/>
            <person name="Shao Z."/>
            <person name="Qian P."/>
        </authorList>
    </citation>
    <scope>NUCLEOTIDE SEQUENCE [LARGE SCALE GENOMIC DNA]</scope>
    <source>
        <strain evidence="1 2">MCCC 1A02656</strain>
    </source>
</reference>
<keyword evidence="2" id="KW-1185">Reference proteome</keyword>
<accession>A0A154W540</accession>
<dbReference type="Gene3D" id="3.30.9.100">
    <property type="match status" value="1"/>
</dbReference>
<evidence type="ECO:0000313" key="1">
    <source>
        <dbReference type="EMBL" id="KZD08567.1"/>
    </source>
</evidence>
<name>A0A154W540_9PROT</name>
<organism evidence="1 2">
    <name type="scientific">Oceanibaculum pacificum</name>
    <dbReference type="NCBI Taxonomy" id="580166"/>
    <lineage>
        <taxon>Bacteria</taxon>
        <taxon>Pseudomonadati</taxon>
        <taxon>Pseudomonadota</taxon>
        <taxon>Alphaproteobacteria</taxon>
        <taxon>Rhodospirillales</taxon>
        <taxon>Oceanibaculaceae</taxon>
        <taxon>Oceanibaculum</taxon>
    </lineage>
</organism>
<dbReference type="InterPro" id="IPR036188">
    <property type="entry name" value="FAD/NAD-bd_sf"/>
</dbReference>
<proteinExistence type="predicted"/>
<dbReference type="EMBL" id="LPXN01000104">
    <property type="protein sequence ID" value="KZD08567.1"/>
    <property type="molecule type" value="Genomic_DNA"/>
</dbReference>
<dbReference type="PANTHER" id="PTHR43747">
    <property type="entry name" value="FAD-BINDING PROTEIN"/>
    <property type="match status" value="1"/>
</dbReference>
<dbReference type="RefSeq" id="WP_067555567.1">
    <property type="nucleotide sequence ID" value="NZ_LPXN01000104.1"/>
</dbReference>
<dbReference type="Pfam" id="PF04820">
    <property type="entry name" value="Trp_halogenase"/>
    <property type="match status" value="1"/>
</dbReference>
<evidence type="ECO:0000313" key="2">
    <source>
        <dbReference type="Proteomes" id="UP000076400"/>
    </source>
</evidence>
<dbReference type="PANTHER" id="PTHR43747:SF1">
    <property type="entry name" value="SLR1998 PROTEIN"/>
    <property type="match status" value="1"/>
</dbReference>
<dbReference type="InterPro" id="IPR050816">
    <property type="entry name" value="Flavin-dep_Halogenase_NPB"/>
</dbReference>
<dbReference type="InterPro" id="IPR006905">
    <property type="entry name" value="Flavin_halogenase"/>
</dbReference>
<dbReference type="Proteomes" id="UP000076400">
    <property type="component" value="Unassembled WGS sequence"/>
</dbReference>
<gene>
    <name evidence="1" type="ORF">AUP43_08540</name>
</gene>
<protein>
    <recommendedName>
        <fullName evidence="3">FAD-binding domain-containing protein</fullName>
    </recommendedName>
</protein>
<dbReference type="OrthoDB" id="9799983at2"/>
<dbReference type="STRING" id="580166.AUP43_08540"/>